<proteinExistence type="predicted"/>
<dbReference type="eggNOG" id="ENOG503125Y">
    <property type="taxonomic scope" value="Bacteria"/>
</dbReference>
<accession>A0A089P624</accession>
<dbReference type="HOGENOM" id="CLU_2451206_0_0_5"/>
<organism evidence="1 2">
    <name type="scientific">Methylobacterium oryzae CBMB20</name>
    <dbReference type="NCBI Taxonomy" id="693986"/>
    <lineage>
        <taxon>Bacteria</taxon>
        <taxon>Pseudomonadati</taxon>
        <taxon>Pseudomonadota</taxon>
        <taxon>Alphaproteobacteria</taxon>
        <taxon>Hyphomicrobiales</taxon>
        <taxon>Methylobacteriaceae</taxon>
        <taxon>Methylobacterium</taxon>
    </lineage>
</organism>
<gene>
    <name evidence="1" type="ORF">MOC_5718</name>
</gene>
<evidence type="ECO:0000313" key="1">
    <source>
        <dbReference type="EMBL" id="AIQ93473.1"/>
    </source>
</evidence>
<dbReference type="Proteomes" id="UP000029492">
    <property type="component" value="Chromosome"/>
</dbReference>
<dbReference type="EMBL" id="CP003811">
    <property type="protein sequence ID" value="AIQ93473.1"/>
    <property type="molecule type" value="Genomic_DNA"/>
</dbReference>
<protein>
    <submittedName>
        <fullName evidence="1">Protein of unassigned function</fullName>
    </submittedName>
</protein>
<sequence length="89" mass="9126">MYRMSFLKTLLAGLALSAALLTWIGLAIGPEGPAARTSPGLTTAAVLASDGMVRDGAPRDPALDREGLGRLARHASEEARDAASVRPAG</sequence>
<evidence type="ECO:0000313" key="2">
    <source>
        <dbReference type="Proteomes" id="UP000029492"/>
    </source>
</evidence>
<dbReference type="KEGG" id="mor:MOC_5718"/>
<reference evidence="1 2" key="1">
    <citation type="journal article" date="2014" name="PLoS ONE">
        <title>Genome Information of Methylobacterium oryzae, a Plant-Probiotic Methylotroph in the Phyllosphere.</title>
        <authorList>
            <person name="Kwak M.J."/>
            <person name="Jeong H."/>
            <person name="Madhaiyan M."/>
            <person name="Lee Y."/>
            <person name="Sa T.M."/>
            <person name="Oh T.K."/>
            <person name="Kim J.F."/>
        </authorList>
    </citation>
    <scope>NUCLEOTIDE SEQUENCE [LARGE SCALE GENOMIC DNA]</scope>
    <source>
        <strain evidence="1 2">CBMB20</strain>
    </source>
</reference>
<keyword evidence="2" id="KW-1185">Reference proteome</keyword>
<dbReference type="AlphaFoldDB" id="A0A089P624"/>
<name>A0A089P624_9HYPH</name>